<name>A0A4Q2DEV1_9AGAR</name>
<evidence type="ECO:0000313" key="7">
    <source>
        <dbReference type="Proteomes" id="UP000290288"/>
    </source>
</evidence>
<dbReference type="GO" id="GO:0016740">
    <property type="term" value="F:transferase activity"/>
    <property type="evidence" value="ECO:0007669"/>
    <property type="project" value="UniProtKB-KW"/>
</dbReference>
<dbReference type="SUPFAM" id="SSF53383">
    <property type="entry name" value="PLP-dependent transferases"/>
    <property type="match status" value="1"/>
</dbReference>
<dbReference type="Gene3D" id="3.40.640.10">
    <property type="entry name" value="Type I PLP-dependent aspartate aminotransferase-like (Major domain)"/>
    <property type="match status" value="1"/>
</dbReference>
<dbReference type="PANTHER" id="PTHR13693">
    <property type="entry name" value="CLASS II AMINOTRANSFERASE/8-AMINO-7-OXONONANOATE SYNTHASE"/>
    <property type="match status" value="1"/>
</dbReference>
<protein>
    <recommendedName>
        <fullName evidence="5">Aminotransferase class I/classII large domain-containing protein</fullName>
    </recommendedName>
</protein>
<sequence>MSSRSALEASMRASLDTRKRVGVPRMDADILYSNHAGDLFSNDYLSIGQLPHIRQQFLDTLSRTPNLLGSTGSRAICGSTADHIELEDYLMKQFDVEKAMIFNGGYICNLTFFGYTPQAGDVVLYDEYVHASIHDGLRISRAKDHTISFAHNSLSDFELKLKQILRDYPSISGGLSTLFIVIESVYSMEGDFSPMEEIITLVEKYVPSRSAHIVVDEAHSIGLYGPGGKGLIREWGLEKRVHSAILPLTKGVNFTGCVLTTTPTIYQYLSNYGRSWLFTTSLPHVDLAGIKFCLEVIQTPEADQLRKDVATLSHFFVKTFLEATYDIPKEVLSILHHESKDLHGRGLVSPVFPIYTPQPIPLQHYLNKLGYNARGLAYPGVPKGTERIRVVIHGRNTEAQIRHFVKSLRAWGLSQVSLTTTARSSAMVEGLGSLHKL</sequence>
<dbReference type="Gene3D" id="3.90.1150.10">
    <property type="entry name" value="Aspartate Aminotransferase, domain 1"/>
    <property type="match status" value="1"/>
</dbReference>
<feature type="domain" description="Aminotransferase class I/classII large" evidence="5">
    <location>
        <begin position="41"/>
        <end position="408"/>
    </location>
</feature>
<dbReference type="OrthoDB" id="2382073at2759"/>
<keyword evidence="7" id="KW-1185">Reference proteome</keyword>
<evidence type="ECO:0000256" key="1">
    <source>
        <dbReference type="ARBA" id="ARBA00001933"/>
    </source>
</evidence>
<organism evidence="6 7">
    <name type="scientific">Candolleomyces aberdarensis</name>
    <dbReference type="NCBI Taxonomy" id="2316362"/>
    <lineage>
        <taxon>Eukaryota</taxon>
        <taxon>Fungi</taxon>
        <taxon>Dikarya</taxon>
        <taxon>Basidiomycota</taxon>
        <taxon>Agaricomycotina</taxon>
        <taxon>Agaricomycetes</taxon>
        <taxon>Agaricomycetidae</taxon>
        <taxon>Agaricales</taxon>
        <taxon>Agaricineae</taxon>
        <taxon>Psathyrellaceae</taxon>
        <taxon>Candolleomyces</taxon>
    </lineage>
</organism>
<dbReference type="GO" id="GO:0009102">
    <property type="term" value="P:biotin biosynthetic process"/>
    <property type="evidence" value="ECO:0007669"/>
    <property type="project" value="TreeGrafter"/>
</dbReference>
<dbReference type="InterPro" id="IPR015422">
    <property type="entry name" value="PyrdxlP-dep_Trfase_small"/>
</dbReference>
<keyword evidence="3" id="KW-0808">Transferase</keyword>
<evidence type="ECO:0000256" key="4">
    <source>
        <dbReference type="ARBA" id="ARBA00022898"/>
    </source>
</evidence>
<dbReference type="STRING" id="2316362.A0A4Q2DEV1"/>
<evidence type="ECO:0000313" key="6">
    <source>
        <dbReference type="EMBL" id="RXW18089.1"/>
    </source>
</evidence>
<comment type="caution">
    <text evidence="6">The sequence shown here is derived from an EMBL/GenBank/DDBJ whole genome shotgun (WGS) entry which is preliminary data.</text>
</comment>
<dbReference type="InterPro" id="IPR015424">
    <property type="entry name" value="PyrdxlP-dep_Trfase"/>
</dbReference>
<evidence type="ECO:0000259" key="5">
    <source>
        <dbReference type="Pfam" id="PF00155"/>
    </source>
</evidence>
<dbReference type="Pfam" id="PF00155">
    <property type="entry name" value="Aminotran_1_2"/>
    <property type="match status" value="1"/>
</dbReference>
<proteinExistence type="inferred from homology"/>
<evidence type="ECO:0000256" key="2">
    <source>
        <dbReference type="ARBA" id="ARBA00010008"/>
    </source>
</evidence>
<accession>A0A4Q2DEV1</accession>
<dbReference type="InterPro" id="IPR050087">
    <property type="entry name" value="AON_synthase_class-II"/>
</dbReference>
<dbReference type="InterPro" id="IPR004839">
    <property type="entry name" value="Aminotransferase_I/II_large"/>
</dbReference>
<gene>
    <name evidence="6" type="ORF">EST38_g7759</name>
</gene>
<comment type="similarity">
    <text evidence="2">Belongs to the class-II pyridoxal-phosphate-dependent aminotransferase family. BioF subfamily.</text>
</comment>
<keyword evidence="4" id="KW-0663">Pyridoxal phosphate</keyword>
<dbReference type="InterPro" id="IPR015421">
    <property type="entry name" value="PyrdxlP-dep_Trfase_major"/>
</dbReference>
<dbReference type="AlphaFoldDB" id="A0A4Q2DEV1"/>
<evidence type="ECO:0000256" key="3">
    <source>
        <dbReference type="ARBA" id="ARBA00022679"/>
    </source>
</evidence>
<dbReference type="EMBL" id="SDEE01000291">
    <property type="protein sequence ID" value="RXW18089.1"/>
    <property type="molecule type" value="Genomic_DNA"/>
</dbReference>
<dbReference type="GO" id="GO:0030170">
    <property type="term" value="F:pyridoxal phosphate binding"/>
    <property type="evidence" value="ECO:0007669"/>
    <property type="project" value="InterPro"/>
</dbReference>
<dbReference type="PANTHER" id="PTHR13693:SF77">
    <property type="entry name" value="8-AMINO-7-OXONONANOATE SYNTHASE"/>
    <property type="match status" value="1"/>
</dbReference>
<dbReference type="Proteomes" id="UP000290288">
    <property type="component" value="Unassembled WGS sequence"/>
</dbReference>
<comment type="cofactor">
    <cofactor evidence="1">
        <name>pyridoxal 5'-phosphate</name>
        <dbReference type="ChEBI" id="CHEBI:597326"/>
    </cofactor>
</comment>
<reference evidence="6 7" key="1">
    <citation type="submission" date="2019-01" db="EMBL/GenBank/DDBJ databases">
        <title>Draft genome sequence of Psathyrella aberdarensis IHI B618.</title>
        <authorList>
            <person name="Buettner E."/>
            <person name="Kellner H."/>
        </authorList>
    </citation>
    <scope>NUCLEOTIDE SEQUENCE [LARGE SCALE GENOMIC DNA]</scope>
    <source>
        <strain evidence="6 7">IHI B618</strain>
    </source>
</reference>